<keyword evidence="9" id="KW-0418">Kinase</keyword>
<reference evidence="9 10" key="1">
    <citation type="submission" date="2020-06" db="EMBL/GenBank/DDBJ databases">
        <title>Interaction of electrochemicaly active bacteria, Geobacter bremensis R4 on different carbon anode.</title>
        <authorList>
            <person name="Meng L."/>
            <person name="Yoshida N."/>
        </authorList>
    </citation>
    <scope>NUCLEOTIDE SEQUENCE [LARGE SCALE GENOMIC DNA]</scope>
    <source>
        <strain evidence="9 10">R4</strain>
    </source>
</reference>
<dbReference type="Proteomes" id="UP000515472">
    <property type="component" value="Chromosome"/>
</dbReference>
<dbReference type="AlphaFoldDB" id="A0A6S6M290"/>
<feature type="domain" description="Polysaccharide chain length determinant N-terminal" evidence="8">
    <location>
        <begin position="23"/>
        <end position="115"/>
    </location>
</feature>
<feature type="coiled-coil region" evidence="6">
    <location>
        <begin position="197"/>
        <end position="254"/>
    </location>
</feature>
<evidence type="ECO:0000313" key="10">
    <source>
        <dbReference type="Proteomes" id="UP000515472"/>
    </source>
</evidence>
<name>A0A6S6M290_9BACT</name>
<dbReference type="Pfam" id="PF02706">
    <property type="entry name" value="Wzz"/>
    <property type="match status" value="1"/>
</dbReference>
<dbReference type="PANTHER" id="PTHR32309:SF13">
    <property type="entry name" value="FERRIC ENTEROBACTIN TRANSPORT PROTEIN FEPE"/>
    <property type="match status" value="1"/>
</dbReference>
<dbReference type="RefSeq" id="WP_185242627.1">
    <property type="nucleotide sequence ID" value="NZ_AP023213.1"/>
</dbReference>
<evidence type="ECO:0000256" key="1">
    <source>
        <dbReference type="ARBA" id="ARBA00004651"/>
    </source>
</evidence>
<sequence length="399" mass="44002">MELSNEKIENYNGNQPGSYSLHDLVQFIFIILKFKRFIFLFSFFVAFLAIIATLIMPDVYTAKALILPADDDKGMMGSMLAQLGGFAGVAGVNGPSKADQYITMLSSETVKDNIVEKYKLKQVYGVKLKTDAYKLLDKNTSIFVGKKDGIITIAFDDEDPKRASSVTNSYVEELDKITAGLGMSSAAKTRFFLEGQLALAKVKLAKAEELMKNFQAKNKTFSVPDQAKASIEGIAILRAQLASQEIQLGALQRQFTDSSQEVKGAKASISNIKAQIAMLEGKGGTSALPSVGSVPLLGEEYARLFRDLKIQETLVELITKQYEMAKLSEAKDVSSFQVIQRASVPEIKSSPERAKIVLVSSLIAFFTSIFMVMLINSWQRLDYTLKCELINAFKPNSRP</sequence>
<dbReference type="GO" id="GO:0005886">
    <property type="term" value="C:plasma membrane"/>
    <property type="evidence" value="ECO:0007669"/>
    <property type="project" value="UniProtKB-SubCell"/>
</dbReference>
<dbReference type="EMBL" id="AP023213">
    <property type="protein sequence ID" value="BCG47778.1"/>
    <property type="molecule type" value="Genomic_DNA"/>
</dbReference>
<protein>
    <submittedName>
        <fullName evidence="9">Tyrosine-protein kinase</fullName>
    </submittedName>
</protein>
<dbReference type="PANTHER" id="PTHR32309">
    <property type="entry name" value="TYROSINE-PROTEIN KINASE"/>
    <property type="match status" value="1"/>
</dbReference>
<evidence type="ECO:0000259" key="8">
    <source>
        <dbReference type="Pfam" id="PF02706"/>
    </source>
</evidence>
<evidence type="ECO:0000256" key="7">
    <source>
        <dbReference type="SAM" id="Phobius"/>
    </source>
</evidence>
<keyword evidence="2" id="KW-1003">Cell membrane</keyword>
<evidence type="ECO:0000256" key="2">
    <source>
        <dbReference type="ARBA" id="ARBA00022475"/>
    </source>
</evidence>
<feature type="transmembrane region" description="Helical" evidence="7">
    <location>
        <begin position="76"/>
        <end position="94"/>
    </location>
</feature>
<evidence type="ECO:0000313" key="9">
    <source>
        <dbReference type="EMBL" id="BCG47778.1"/>
    </source>
</evidence>
<keyword evidence="6" id="KW-0175">Coiled coil</keyword>
<dbReference type="GO" id="GO:0004713">
    <property type="term" value="F:protein tyrosine kinase activity"/>
    <property type="evidence" value="ECO:0007669"/>
    <property type="project" value="TreeGrafter"/>
</dbReference>
<feature type="transmembrane region" description="Helical" evidence="7">
    <location>
        <begin position="356"/>
        <end position="375"/>
    </location>
</feature>
<gene>
    <name evidence="9" type="ORF">GEOBRER4_n2626</name>
</gene>
<keyword evidence="4 7" id="KW-1133">Transmembrane helix</keyword>
<organism evidence="9 10">
    <name type="scientific">Citrifermentans bremense</name>
    <dbReference type="NCBI Taxonomy" id="60035"/>
    <lineage>
        <taxon>Bacteria</taxon>
        <taxon>Pseudomonadati</taxon>
        <taxon>Thermodesulfobacteriota</taxon>
        <taxon>Desulfuromonadia</taxon>
        <taxon>Geobacterales</taxon>
        <taxon>Geobacteraceae</taxon>
        <taxon>Citrifermentans</taxon>
    </lineage>
</organism>
<comment type="subcellular location">
    <subcellularLocation>
        <location evidence="1">Cell membrane</location>
        <topology evidence="1">Multi-pass membrane protein</topology>
    </subcellularLocation>
</comment>
<evidence type="ECO:0000256" key="6">
    <source>
        <dbReference type="SAM" id="Coils"/>
    </source>
</evidence>
<evidence type="ECO:0000256" key="4">
    <source>
        <dbReference type="ARBA" id="ARBA00022989"/>
    </source>
</evidence>
<keyword evidence="5 7" id="KW-0472">Membrane</keyword>
<dbReference type="KEGG" id="gbn:GEOBRER4_25280"/>
<keyword evidence="10" id="KW-1185">Reference proteome</keyword>
<dbReference type="InterPro" id="IPR003856">
    <property type="entry name" value="LPS_length_determ_N"/>
</dbReference>
<keyword evidence="9" id="KW-0808">Transferase</keyword>
<dbReference type="InterPro" id="IPR050445">
    <property type="entry name" value="Bact_polysacc_biosynth/exp"/>
</dbReference>
<evidence type="ECO:0000256" key="3">
    <source>
        <dbReference type="ARBA" id="ARBA00022692"/>
    </source>
</evidence>
<accession>A0A6S6M290</accession>
<proteinExistence type="predicted"/>
<feature type="transmembrane region" description="Helical" evidence="7">
    <location>
        <begin position="37"/>
        <end position="56"/>
    </location>
</feature>
<keyword evidence="3 7" id="KW-0812">Transmembrane</keyword>
<evidence type="ECO:0000256" key="5">
    <source>
        <dbReference type="ARBA" id="ARBA00023136"/>
    </source>
</evidence>